<dbReference type="EMBL" id="PFBU01000048">
    <property type="protein sequence ID" value="PIR78300.1"/>
    <property type="molecule type" value="Genomic_DNA"/>
</dbReference>
<protein>
    <recommendedName>
        <fullName evidence="3">N-acetyltransferase domain-containing protein</fullName>
    </recommendedName>
</protein>
<dbReference type="InterPro" id="IPR051556">
    <property type="entry name" value="N-term/lysine_N-AcTrnsfr"/>
</dbReference>
<dbReference type="Gene3D" id="3.40.630.30">
    <property type="match status" value="1"/>
</dbReference>
<dbReference type="AlphaFoldDB" id="A0A2H0TYK3"/>
<keyword evidence="2" id="KW-0012">Acyltransferase</keyword>
<dbReference type="Proteomes" id="UP000230852">
    <property type="component" value="Unassembled WGS sequence"/>
</dbReference>
<comment type="caution">
    <text evidence="4">The sequence shown here is derived from an EMBL/GenBank/DDBJ whole genome shotgun (WGS) entry which is preliminary data.</text>
</comment>
<proteinExistence type="predicted"/>
<evidence type="ECO:0000313" key="4">
    <source>
        <dbReference type="EMBL" id="PIR78300.1"/>
    </source>
</evidence>
<gene>
    <name evidence="4" type="ORF">COU28_02370</name>
</gene>
<reference evidence="5" key="1">
    <citation type="submission" date="2017-09" db="EMBL/GenBank/DDBJ databases">
        <title>Depth-based differentiation of microbial function through sediment-hosted aquifers and enrichment of novel symbionts in the deep terrestrial subsurface.</title>
        <authorList>
            <person name="Probst A.J."/>
            <person name="Ladd B."/>
            <person name="Jarett J.K."/>
            <person name="Geller-Mcgrath D.E."/>
            <person name="Sieber C.M.K."/>
            <person name="Emerson J.B."/>
            <person name="Anantharaman K."/>
            <person name="Thomas B.C."/>
            <person name="Malmstrom R."/>
            <person name="Stieglmeier M."/>
            <person name="Klingl A."/>
            <person name="Woyke T."/>
            <person name="Ryan C.M."/>
            <person name="Banfield J.F."/>
        </authorList>
    </citation>
    <scope>NUCLEOTIDE SEQUENCE [LARGE SCALE GENOMIC DNA]</scope>
</reference>
<evidence type="ECO:0000313" key="5">
    <source>
        <dbReference type="Proteomes" id="UP000230852"/>
    </source>
</evidence>
<dbReference type="PROSITE" id="PS51186">
    <property type="entry name" value="GNAT"/>
    <property type="match status" value="1"/>
</dbReference>
<evidence type="ECO:0000256" key="2">
    <source>
        <dbReference type="ARBA" id="ARBA00023315"/>
    </source>
</evidence>
<sequence>MKLDIYGYEINTRNCQLTDKKFILDLYQKTLFKYVAKYYKPSIEMFSERFYSDYKERKILLRGKRRIGLFQLSKKENKLLITGLFLSPSYQKKGIGKFLMNYFEDNAKKNKLETIELSVWDNNPAKDFYKKCGYKIESKKKHKYLMTKNIK</sequence>
<dbReference type="PANTHER" id="PTHR42919">
    <property type="entry name" value="N-ALPHA-ACETYLTRANSFERASE"/>
    <property type="match status" value="1"/>
</dbReference>
<evidence type="ECO:0000256" key="1">
    <source>
        <dbReference type="ARBA" id="ARBA00022679"/>
    </source>
</evidence>
<dbReference type="SUPFAM" id="SSF55729">
    <property type="entry name" value="Acyl-CoA N-acyltransferases (Nat)"/>
    <property type="match status" value="1"/>
</dbReference>
<organism evidence="4 5">
    <name type="scientific">Candidatus Magasanikbacteria bacterium CG10_big_fil_rev_8_21_14_0_10_36_16</name>
    <dbReference type="NCBI Taxonomy" id="1974645"/>
    <lineage>
        <taxon>Bacteria</taxon>
        <taxon>Candidatus Magasanikiibacteriota</taxon>
    </lineage>
</organism>
<dbReference type="GO" id="GO:0016747">
    <property type="term" value="F:acyltransferase activity, transferring groups other than amino-acyl groups"/>
    <property type="evidence" value="ECO:0007669"/>
    <property type="project" value="InterPro"/>
</dbReference>
<dbReference type="PANTHER" id="PTHR42919:SF8">
    <property type="entry name" value="N-ALPHA-ACETYLTRANSFERASE 50"/>
    <property type="match status" value="1"/>
</dbReference>
<dbReference type="InterPro" id="IPR016181">
    <property type="entry name" value="Acyl_CoA_acyltransferase"/>
</dbReference>
<dbReference type="CDD" id="cd04301">
    <property type="entry name" value="NAT_SF"/>
    <property type="match status" value="1"/>
</dbReference>
<dbReference type="InterPro" id="IPR000182">
    <property type="entry name" value="GNAT_dom"/>
</dbReference>
<accession>A0A2H0TYK3</accession>
<name>A0A2H0TYK3_9BACT</name>
<evidence type="ECO:0000259" key="3">
    <source>
        <dbReference type="PROSITE" id="PS51186"/>
    </source>
</evidence>
<keyword evidence="1" id="KW-0808">Transferase</keyword>
<feature type="domain" description="N-acetyltransferase" evidence="3">
    <location>
        <begin position="10"/>
        <end position="151"/>
    </location>
</feature>
<dbReference type="Pfam" id="PF00583">
    <property type="entry name" value="Acetyltransf_1"/>
    <property type="match status" value="1"/>
</dbReference>